<keyword evidence="3" id="KW-1185">Reference proteome</keyword>
<sequence>MNPTPTEGPAPDPSPESWSWSGEHWIEEKHLLEIARSDRLFAVELLTAWIEDSKPDLKDAS</sequence>
<reference evidence="2 3" key="1">
    <citation type="journal article" date="2022" name="Front. Microbiol.">
        <title>High genomic differentiation and limited gene flow indicate recent cryptic speciation within the genus Laspinema (cyanobacteria).</title>
        <authorList>
            <person name="Stanojkovic A."/>
            <person name="Skoupy S."/>
            <person name="Skaloud P."/>
            <person name="Dvorak P."/>
        </authorList>
    </citation>
    <scope>NUCLEOTIDE SEQUENCE [LARGE SCALE GENOMIC DNA]</scope>
    <source>
        <strain evidence="2 3">D2a</strain>
    </source>
</reference>
<evidence type="ECO:0000313" key="2">
    <source>
        <dbReference type="EMBL" id="MCT7965617.1"/>
    </source>
</evidence>
<protein>
    <submittedName>
        <fullName evidence="2">Uncharacterized protein</fullName>
    </submittedName>
</protein>
<feature type="compositionally biased region" description="Pro residues" evidence="1">
    <location>
        <begin position="1"/>
        <end position="14"/>
    </location>
</feature>
<accession>A0ABT2MQA0</accession>
<feature type="region of interest" description="Disordered" evidence="1">
    <location>
        <begin position="1"/>
        <end position="20"/>
    </location>
</feature>
<evidence type="ECO:0000256" key="1">
    <source>
        <dbReference type="SAM" id="MobiDB-lite"/>
    </source>
</evidence>
<evidence type="ECO:0000313" key="3">
    <source>
        <dbReference type="Proteomes" id="UP001525890"/>
    </source>
</evidence>
<dbReference type="Proteomes" id="UP001525890">
    <property type="component" value="Unassembled WGS sequence"/>
</dbReference>
<dbReference type="RefSeq" id="WP_368005305.1">
    <property type="nucleotide sequence ID" value="NZ_JAMXFF010000004.1"/>
</dbReference>
<name>A0ABT2MQA0_9CYAN</name>
<organism evidence="2 3">
    <name type="scientific">Laspinema palackyanum D2a</name>
    <dbReference type="NCBI Taxonomy" id="2953684"/>
    <lineage>
        <taxon>Bacteria</taxon>
        <taxon>Bacillati</taxon>
        <taxon>Cyanobacteriota</taxon>
        <taxon>Cyanophyceae</taxon>
        <taxon>Oscillatoriophycideae</taxon>
        <taxon>Oscillatoriales</taxon>
        <taxon>Laspinemataceae</taxon>
        <taxon>Laspinema</taxon>
        <taxon>Laspinema palackyanum</taxon>
    </lineage>
</organism>
<proteinExistence type="predicted"/>
<gene>
    <name evidence="2" type="ORF">NG799_04620</name>
</gene>
<dbReference type="EMBL" id="JAMXFF010000004">
    <property type="protein sequence ID" value="MCT7965617.1"/>
    <property type="molecule type" value="Genomic_DNA"/>
</dbReference>
<comment type="caution">
    <text evidence="2">The sequence shown here is derived from an EMBL/GenBank/DDBJ whole genome shotgun (WGS) entry which is preliminary data.</text>
</comment>